<proteinExistence type="predicted"/>
<gene>
    <name evidence="1" type="ORF">GCM10007895_05330</name>
</gene>
<dbReference type="RefSeq" id="WP_095505762.1">
    <property type="nucleotide sequence ID" value="NZ_BSNC01000001.1"/>
</dbReference>
<dbReference type="Proteomes" id="UP001161422">
    <property type="component" value="Unassembled WGS sequence"/>
</dbReference>
<organism evidence="1 2">
    <name type="scientific">Paraferrimonas sedimenticola</name>
    <dbReference type="NCBI Taxonomy" id="375674"/>
    <lineage>
        <taxon>Bacteria</taxon>
        <taxon>Pseudomonadati</taxon>
        <taxon>Pseudomonadota</taxon>
        <taxon>Gammaproteobacteria</taxon>
        <taxon>Alteromonadales</taxon>
        <taxon>Ferrimonadaceae</taxon>
        <taxon>Paraferrimonas</taxon>
    </lineage>
</organism>
<dbReference type="AlphaFoldDB" id="A0AA37RV83"/>
<dbReference type="EMBL" id="BSNC01000001">
    <property type="protein sequence ID" value="GLP95227.1"/>
    <property type="molecule type" value="Genomic_DNA"/>
</dbReference>
<name>A0AA37RV83_9GAMM</name>
<evidence type="ECO:0000313" key="1">
    <source>
        <dbReference type="EMBL" id="GLP95227.1"/>
    </source>
</evidence>
<protein>
    <submittedName>
        <fullName evidence="1">Uncharacterized protein</fullName>
    </submittedName>
</protein>
<comment type="caution">
    <text evidence="1">The sequence shown here is derived from an EMBL/GenBank/DDBJ whole genome shotgun (WGS) entry which is preliminary data.</text>
</comment>
<reference evidence="1" key="2">
    <citation type="submission" date="2023-01" db="EMBL/GenBank/DDBJ databases">
        <title>Draft genome sequence of Paraferrimonas sedimenticola strain NBRC 101628.</title>
        <authorList>
            <person name="Sun Q."/>
            <person name="Mori K."/>
        </authorList>
    </citation>
    <scope>NUCLEOTIDE SEQUENCE</scope>
    <source>
        <strain evidence="1">NBRC 101628</strain>
    </source>
</reference>
<accession>A0AA37RV83</accession>
<sequence>MDLETFLNEAPLYTPQLCSDLLDNYRLGERKRSANKGYLPDSTSTELKTIRPLLYCSNDACKSPRYFELIDDSETIVVHTLDSFNRLSFCCSNCKLEIKHFFLKFHSYVPSKNEYIGFETAITVEKVGEMPRFGKPIPKKALDLIGGERQLFFKGHQCENQGFGIAAFAYYRRILDAKKDKIFDKVIKVAQLTGGYDQLVNELQDAKAQPRFADAIRTIKHAIPESLLVNGKNPLTLMYRAVSEGLHNKTDEQCLQYATALKTVLFQFSEKLESAMKEDREIKDALKLLESATN</sequence>
<reference evidence="1" key="1">
    <citation type="journal article" date="2014" name="Int. J. Syst. Evol. Microbiol.">
        <title>Complete genome sequence of Corynebacterium casei LMG S-19264T (=DSM 44701T), isolated from a smear-ripened cheese.</title>
        <authorList>
            <consortium name="US DOE Joint Genome Institute (JGI-PGF)"/>
            <person name="Walter F."/>
            <person name="Albersmeier A."/>
            <person name="Kalinowski J."/>
            <person name="Ruckert C."/>
        </authorList>
    </citation>
    <scope>NUCLEOTIDE SEQUENCE</scope>
    <source>
        <strain evidence="1">NBRC 101628</strain>
    </source>
</reference>
<evidence type="ECO:0000313" key="2">
    <source>
        <dbReference type="Proteomes" id="UP001161422"/>
    </source>
</evidence>
<keyword evidence="2" id="KW-1185">Reference proteome</keyword>